<dbReference type="InterPro" id="IPR030398">
    <property type="entry name" value="SEA_DG_dom"/>
</dbReference>
<feature type="region of interest" description="Disordered" evidence="14">
    <location>
        <begin position="1"/>
        <end position="25"/>
    </location>
</feature>
<keyword evidence="4" id="KW-0597">Phosphoprotein</keyword>
<gene>
    <name evidence="17" type="ORF">AAG570_007670</name>
</gene>
<dbReference type="Proteomes" id="UP001558652">
    <property type="component" value="Unassembled WGS sequence"/>
</dbReference>
<dbReference type="InterPro" id="IPR006644">
    <property type="entry name" value="Cadg"/>
</dbReference>
<dbReference type="GO" id="GO:0005576">
    <property type="term" value="C:extracellular region"/>
    <property type="evidence" value="ECO:0007669"/>
    <property type="project" value="UniProtKB-SubCell"/>
</dbReference>
<evidence type="ECO:0000256" key="14">
    <source>
        <dbReference type="SAM" id="MobiDB-lite"/>
    </source>
</evidence>
<feature type="transmembrane region" description="Helical" evidence="15">
    <location>
        <begin position="506"/>
        <end position="532"/>
    </location>
</feature>
<comment type="function">
    <text evidence="9">Transmembrane protein that plays important roles in connecting the extracellular matrix to the cytoskeleton. Acts as a cell adhesion receptor in both muscle and non-muscle tissues. Receptor for both DMD and UTRN and, through these interactions, scaffolds axin to the cytoskeleton. Also functions in cell adhesion-mediated signaling and implicated in cell polarity.</text>
</comment>
<name>A0ABD0XU88_9HEMI</name>
<dbReference type="InterPro" id="IPR015919">
    <property type="entry name" value="Cadherin-like_sf"/>
</dbReference>
<evidence type="ECO:0000256" key="15">
    <source>
        <dbReference type="SAM" id="Phobius"/>
    </source>
</evidence>
<dbReference type="AlphaFoldDB" id="A0ABD0XU88"/>
<dbReference type="InterPro" id="IPR013783">
    <property type="entry name" value="Ig-like_fold"/>
</dbReference>
<dbReference type="GO" id="GO:0042383">
    <property type="term" value="C:sarcolemma"/>
    <property type="evidence" value="ECO:0007669"/>
    <property type="project" value="UniProtKB-SubCell"/>
</dbReference>
<organism evidence="17 18">
    <name type="scientific">Ranatra chinensis</name>
    <dbReference type="NCBI Taxonomy" id="642074"/>
    <lineage>
        <taxon>Eukaryota</taxon>
        <taxon>Metazoa</taxon>
        <taxon>Ecdysozoa</taxon>
        <taxon>Arthropoda</taxon>
        <taxon>Hexapoda</taxon>
        <taxon>Insecta</taxon>
        <taxon>Pterygota</taxon>
        <taxon>Neoptera</taxon>
        <taxon>Paraneoptera</taxon>
        <taxon>Hemiptera</taxon>
        <taxon>Heteroptera</taxon>
        <taxon>Panheteroptera</taxon>
        <taxon>Nepomorpha</taxon>
        <taxon>Nepidae</taxon>
        <taxon>Ranatrinae</taxon>
        <taxon>Ranatra</taxon>
    </lineage>
</organism>
<evidence type="ECO:0000256" key="8">
    <source>
        <dbReference type="ARBA" id="ARBA00023567"/>
    </source>
</evidence>
<protein>
    <recommendedName>
        <fullName evidence="10">Dystroglycan 1</fullName>
    </recommendedName>
    <alternativeName>
        <fullName evidence="12">Dystroglycan</fullName>
    </alternativeName>
    <alternativeName>
        <fullName evidence="11">Dystrophin-associated glycoprotein 1</fullName>
    </alternativeName>
</protein>
<keyword evidence="15" id="KW-0812">Transmembrane</keyword>
<evidence type="ECO:0000256" key="2">
    <source>
        <dbReference type="ARBA" id="ARBA00004239"/>
    </source>
</evidence>
<dbReference type="InterPro" id="IPR008465">
    <property type="entry name" value="DAG1_C"/>
</dbReference>
<evidence type="ECO:0000256" key="13">
    <source>
        <dbReference type="ARBA" id="ARBA00034100"/>
    </source>
</evidence>
<feature type="compositionally biased region" description="Basic and acidic residues" evidence="14">
    <location>
        <begin position="1"/>
        <end position="15"/>
    </location>
</feature>
<dbReference type="Pfam" id="PF05454">
    <property type="entry name" value="DAG1"/>
    <property type="match status" value="2"/>
</dbReference>
<dbReference type="GO" id="GO:0045211">
    <property type="term" value="C:postsynaptic membrane"/>
    <property type="evidence" value="ECO:0007669"/>
    <property type="project" value="UniProtKB-SubCell"/>
</dbReference>
<feature type="compositionally biased region" description="Pro residues" evidence="14">
    <location>
        <begin position="626"/>
        <end position="640"/>
    </location>
</feature>
<evidence type="ECO:0000313" key="17">
    <source>
        <dbReference type="EMBL" id="KAL1114846.1"/>
    </source>
</evidence>
<keyword evidence="18" id="KW-1185">Reference proteome</keyword>
<evidence type="ECO:0000256" key="1">
    <source>
        <dbReference type="ARBA" id="ARBA00004135"/>
    </source>
</evidence>
<comment type="function">
    <text evidence="8">The dystroglycan complex is involved in a number of processes including laminin and basement membrane assembly, sarcolemmal stability, cell survival, peripheral nerve myelination, nodal structure, cell migration, and epithelial polarization.</text>
</comment>
<dbReference type="Gene3D" id="2.60.40.10">
    <property type="entry name" value="Immunoglobulins"/>
    <property type="match status" value="2"/>
</dbReference>
<dbReference type="GO" id="GO:0005654">
    <property type="term" value="C:nucleoplasm"/>
    <property type="evidence" value="ECO:0007669"/>
    <property type="project" value="UniProtKB-SubCell"/>
</dbReference>
<feature type="non-terminal residue" evidence="17">
    <location>
        <position position="1"/>
    </location>
</feature>
<feature type="region of interest" description="Disordered" evidence="14">
    <location>
        <begin position="539"/>
        <end position="640"/>
    </location>
</feature>
<evidence type="ECO:0000313" key="18">
    <source>
        <dbReference type="Proteomes" id="UP001558652"/>
    </source>
</evidence>
<proteinExistence type="predicted"/>
<evidence type="ECO:0000256" key="4">
    <source>
        <dbReference type="ARBA" id="ARBA00022553"/>
    </source>
</evidence>
<keyword evidence="7" id="KW-0628">Postsynaptic cell membrane</keyword>
<keyword evidence="15" id="KW-1133">Transmembrane helix</keyword>
<dbReference type="PANTHER" id="PTHR21559">
    <property type="entry name" value="DYSTROGLYCAN-RELATED"/>
    <property type="match status" value="1"/>
</dbReference>
<feature type="domain" description="Peptidase S72" evidence="16">
    <location>
        <begin position="142"/>
        <end position="248"/>
    </location>
</feature>
<evidence type="ECO:0000256" key="9">
    <source>
        <dbReference type="ARBA" id="ARBA00024991"/>
    </source>
</evidence>
<accession>A0ABD0XU88</accession>
<dbReference type="PROSITE" id="PS51699">
    <property type="entry name" value="SEA_DG"/>
    <property type="match status" value="2"/>
</dbReference>
<dbReference type="SUPFAM" id="SSF49313">
    <property type="entry name" value="Cadherin-like"/>
    <property type="match status" value="2"/>
</dbReference>
<feature type="domain" description="Peptidase S72" evidence="16">
    <location>
        <begin position="368"/>
        <end position="477"/>
    </location>
</feature>
<evidence type="ECO:0000259" key="16">
    <source>
        <dbReference type="PROSITE" id="PS51699"/>
    </source>
</evidence>
<evidence type="ECO:0000256" key="6">
    <source>
        <dbReference type="ARBA" id="ARBA00023242"/>
    </source>
</evidence>
<keyword evidence="6" id="KW-0539">Nucleus</keyword>
<dbReference type="PANTHER" id="PTHR21559:SF21">
    <property type="entry name" value="DYSTROGLYCAN 1"/>
    <property type="match status" value="1"/>
</dbReference>
<comment type="caution">
    <text evidence="17">The sequence shown here is derived from an EMBL/GenBank/DDBJ whole genome shotgun (WGS) entry which is preliminary data.</text>
</comment>
<evidence type="ECO:0000256" key="12">
    <source>
        <dbReference type="ARBA" id="ARBA00031034"/>
    </source>
</evidence>
<dbReference type="SMART" id="SM00736">
    <property type="entry name" value="CADG"/>
    <property type="match status" value="2"/>
</dbReference>
<keyword evidence="5" id="KW-0770">Synapse</keyword>
<keyword evidence="15" id="KW-0472">Membrane</keyword>
<evidence type="ECO:0000256" key="7">
    <source>
        <dbReference type="ARBA" id="ARBA00023257"/>
    </source>
</evidence>
<comment type="subcellular location">
    <subcellularLocation>
        <location evidence="1">Cell membrane</location>
        <location evidence="1">Sarcolemma</location>
    </subcellularLocation>
    <subcellularLocation>
        <location evidence="3">Nucleus</location>
        <location evidence="3">Nucleoplasm</location>
    </subcellularLocation>
    <subcellularLocation>
        <location evidence="13">Postsynaptic cell membrane</location>
    </subcellularLocation>
    <subcellularLocation>
        <location evidence="2">Secreted</location>
        <location evidence="2">Extracellular space</location>
    </subcellularLocation>
</comment>
<evidence type="ECO:0000256" key="11">
    <source>
        <dbReference type="ARBA" id="ARBA00030092"/>
    </source>
</evidence>
<evidence type="ECO:0000256" key="10">
    <source>
        <dbReference type="ARBA" id="ARBA00026224"/>
    </source>
</evidence>
<evidence type="ECO:0000256" key="5">
    <source>
        <dbReference type="ARBA" id="ARBA00023018"/>
    </source>
</evidence>
<reference evidence="17 18" key="1">
    <citation type="submission" date="2024-07" db="EMBL/GenBank/DDBJ databases">
        <title>Chromosome-level genome assembly of the water stick insect Ranatra chinensis (Heteroptera: Nepidae).</title>
        <authorList>
            <person name="Liu X."/>
        </authorList>
    </citation>
    <scope>NUCLEOTIDE SEQUENCE [LARGE SCALE GENOMIC DNA]</scope>
    <source>
        <strain evidence="17">Cailab_2021Rc</strain>
        <tissue evidence="17">Muscle</tissue>
    </source>
</reference>
<dbReference type="EMBL" id="JBFDAA010000021">
    <property type="protein sequence ID" value="KAL1114846.1"/>
    <property type="molecule type" value="Genomic_DNA"/>
</dbReference>
<evidence type="ECO:0000256" key="3">
    <source>
        <dbReference type="ARBA" id="ARBA00004642"/>
    </source>
</evidence>
<sequence>ESETSDTEHFSDHTSTELATPPIPDVSTFTYETKNFPPKIDHRMQKLAVTAGKLLRYVVPPNTFSDIEDGNARNLTLSLTTSEGEVISESSWIQFNPKLQEIYALPLEEHVSKWSYNLTAIDSGGLKVQDKVEISVQHHKGRRTVTHAFAVEVTSTPVGPSLNWQLKLLDAIRDVFSDFDTSQITVLSVNLTSHPIIFTWTNDSLPRSHCPRKEIESLVKVLNNDAGLRKRVGNGLTVNKVNWSGWGQCEARSPPPQTINYPPTVRNQVDYLNATVGELLIYTVLEDAFYDPEDGSARYLKLSLLTKDRRPIPENNWLQFDVKNQEFYGIPNSTNVGQEEYQLIGEDSGGLTANDVLVVTVLPAPKTLYNVEFSMRLEIDYNTFVESPLLQKNFVQRLAVLFGDPNTNAIVLSGFSPGSTDVAWHNKTLPTNFCPDDEIRRLRQVMLGDDERVTAAVERALGPEFLVLSARLRPSGLCQGALTEVSVSSGDNSVNDVTAISPSEQYIIGLVVPAIVIAVMLLCAGLVACILYRRRRTGKMSVGDEDERQSFRSKGIPVIFQDELDERPEPTNKSPVIMKEEKPPLPPPEYQRGPPLATTALLSDTEDSLYQPPPPFTSSRDAARPKPTPTYRMPPPYVPP</sequence>